<evidence type="ECO:0000256" key="2">
    <source>
        <dbReference type="ARBA" id="ARBA00023295"/>
    </source>
</evidence>
<evidence type="ECO:0000313" key="3">
    <source>
        <dbReference type="EMBL" id="MDH6222436.1"/>
    </source>
</evidence>
<keyword evidence="4" id="KW-1185">Reference proteome</keyword>
<dbReference type="InterPro" id="IPR038417">
    <property type="entry name" value="Alpga-gal_N_sf"/>
</dbReference>
<dbReference type="PANTHER" id="PTHR43053">
    <property type="entry name" value="GLYCOSIDASE FAMILY 31"/>
    <property type="match status" value="1"/>
</dbReference>
<keyword evidence="1 3" id="KW-0378">Hydrolase</keyword>
<comment type="caution">
    <text evidence="3">The sequence shown here is derived from an EMBL/GenBank/DDBJ whole genome shotgun (WGS) entry which is preliminary data.</text>
</comment>
<gene>
    <name evidence="3" type="ORF">M2283_009787</name>
</gene>
<keyword evidence="2 3" id="KW-0326">Glycosidase</keyword>
<organism evidence="3 4">
    <name type="scientific">Streptomyces pseudovenezuelae</name>
    <dbReference type="NCBI Taxonomy" id="67350"/>
    <lineage>
        <taxon>Bacteria</taxon>
        <taxon>Bacillati</taxon>
        <taxon>Actinomycetota</taxon>
        <taxon>Actinomycetes</taxon>
        <taxon>Kitasatosporales</taxon>
        <taxon>Streptomycetaceae</taxon>
        <taxon>Streptomyces</taxon>
        <taxon>Streptomyces aurantiacus group</taxon>
    </lineage>
</organism>
<proteinExistence type="predicted"/>
<dbReference type="InterPro" id="IPR050985">
    <property type="entry name" value="Alpha-glycosidase_related"/>
</dbReference>
<dbReference type="InterPro" id="IPR013785">
    <property type="entry name" value="Aldolase_TIM"/>
</dbReference>
<dbReference type="Gene3D" id="2.70.98.60">
    <property type="entry name" value="alpha-galactosidase from lactobacil brevis"/>
    <property type="match status" value="1"/>
</dbReference>
<dbReference type="EMBL" id="JARXVH010000034">
    <property type="protein sequence ID" value="MDH6222436.1"/>
    <property type="molecule type" value="Genomic_DNA"/>
</dbReference>
<reference evidence="3 4" key="1">
    <citation type="submission" date="2023-04" db="EMBL/GenBank/DDBJ databases">
        <title>Forest soil microbial communities from Buena Vista Peninsula, Colon Province, Panama.</title>
        <authorList>
            <person name="Bouskill N."/>
        </authorList>
    </citation>
    <scope>NUCLEOTIDE SEQUENCE [LARGE SCALE GENOMIC DNA]</scope>
    <source>
        <strain evidence="3 4">GGS1</strain>
    </source>
</reference>
<evidence type="ECO:0000256" key="1">
    <source>
        <dbReference type="ARBA" id="ARBA00022801"/>
    </source>
</evidence>
<accession>A0ABT6M1K8</accession>
<protein>
    <submittedName>
        <fullName evidence="3">Alpha-galactosidase</fullName>
        <ecNumber evidence="3">3.2.1.22</ecNumber>
    </submittedName>
</protein>
<dbReference type="InterPro" id="IPR002252">
    <property type="entry name" value="Glyco_hydro_36"/>
</dbReference>
<evidence type="ECO:0000313" key="4">
    <source>
        <dbReference type="Proteomes" id="UP001160499"/>
    </source>
</evidence>
<dbReference type="Pfam" id="PF02065">
    <property type="entry name" value="Melibiase"/>
    <property type="match status" value="1"/>
</dbReference>
<dbReference type="Gene3D" id="3.20.20.70">
    <property type="entry name" value="Aldolase class I"/>
    <property type="match status" value="1"/>
</dbReference>
<sequence>MTHGTAQTIRWGHPALAMEIALDEDGAARLVHLGTPGEADGARRPGAPLPLVEVTVGGQGRHLIDTNLASRLRHRSHRAGRDGDWHTLSVELHDPGTGLTAEVRFRSPEGLPVLRSEVVLRNEGPDVLQLESVSSLVTGCLTQDGPAGLDSADLMWAENEWFTELRWKQEPLRESSPALNGRVMTGKGVRSSSRFLPMGGLTDRHSGRTWLWQIEHNGGGWRWECGVRDETAYVALFGPTDANHGWRHLLEPGAEFRTVPVALALAADGGPDEAFAVLTRYRRITRRPHRDHLHLPVVFNDYMNCLMGDPTTAKLLPLVDAAAEAGSEYFVIDAGWYDDDNGHWWSSVGTWEPAATRFPGPRGIHEVLDRIRERGMVPGIWLEPEGVGVSSPVAKSLPEEAFFCRDGKRVEEGSSRYHLDLRHPAARAHLDQVVDRLVGEWGVGYLKLDHNTDFGPGTSSHPGEAPADGLLGHNRALLDWLDGVLDRYPDLVIENCASGGMRADHAMLSRLQLHSTSDQEDLLLYAPIAASAPTAVTPEQGAVWAYPQAKHSPDEVAFTMANALLGRIHLSGKITELGAGERALVHEGVAVYKSIRADLPQAVPAWPLGLPAWEDPWIALALHAPATTYLTVWRRPGADDTAVLRLPPLRGADVSTDLLYPSSGRPHCAWDPDAAELTVTLPAAPSAVLLRLRQPARPTQTS</sequence>
<dbReference type="InterPro" id="IPR017853">
    <property type="entry name" value="GH"/>
</dbReference>
<name>A0ABT6M1K8_9ACTN</name>
<dbReference type="CDD" id="cd14791">
    <property type="entry name" value="GH36"/>
    <property type="match status" value="1"/>
</dbReference>
<dbReference type="PRINTS" id="PR00743">
    <property type="entry name" value="GLHYDRLASE36"/>
</dbReference>
<dbReference type="EC" id="3.2.1.22" evidence="3"/>
<dbReference type="SUPFAM" id="SSF51445">
    <property type="entry name" value="(Trans)glycosidases"/>
    <property type="match status" value="1"/>
</dbReference>
<dbReference type="PANTHER" id="PTHR43053:SF3">
    <property type="entry name" value="ALPHA-GALACTOSIDASE C-RELATED"/>
    <property type="match status" value="1"/>
</dbReference>
<dbReference type="GO" id="GO:0004557">
    <property type="term" value="F:alpha-galactosidase activity"/>
    <property type="evidence" value="ECO:0007669"/>
    <property type="project" value="UniProtKB-EC"/>
</dbReference>
<dbReference type="Proteomes" id="UP001160499">
    <property type="component" value="Unassembled WGS sequence"/>
</dbReference>